<sequence>MFGGQKKLAKGKHILRGDINVLMLGEPVTAKSQLLSDTSSFVAVCHYVKTAIALTMFGGQKKLAKGKHVLRGDINVLMLGEPVTAKSQLLSVERTVYTNGRGKSITGQTVAMAKDPFTRKWMLALRALLLADRGICLIDQFNNTNRKDSKGGYANASSSTHQVHNVS</sequence>
<dbReference type="AlphaFoldDB" id="A0A2U1QNA7"/>
<evidence type="ECO:0000256" key="1">
    <source>
        <dbReference type="ARBA" id="ARBA00022741"/>
    </source>
</evidence>
<dbReference type="PROSITE" id="PS50051">
    <property type="entry name" value="MCM_2"/>
    <property type="match status" value="2"/>
</dbReference>
<dbReference type="GO" id="GO:0003697">
    <property type="term" value="F:single-stranded DNA binding"/>
    <property type="evidence" value="ECO:0007669"/>
    <property type="project" value="TreeGrafter"/>
</dbReference>
<evidence type="ECO:0000256" key="2">
    <source>
        <dbReference type="ARBA" id="ARBA00022840"/>
    </source>
</evidence>
<keyword evidence="6" id="KW-1185">Reference proteome</keyword>
<organism evidence="5 6">
    <name type="scientific">Artemisia annua</name>
    <name type="common">Sweet wormwood</name>
    <dbReference type="NCBI Taxonomy" id="35608"/>
    <lineage>
        <taxon>Eukaryota</taxon>
        <taxon>Viridiplantae</taxon>
        <taxon>Streptophyta</taxon>
        <taxon>Embryophyta</taxon>
        <taxon>Tracheophyta</taxon>
        <taxon>Spermatophyta</taxon>
        <taxon>Magnoliopsida</taxon>
        <taxon>eudicotyledons</taxon>
        <taxon>Gunneridae</taxon>
        <taxon>Pentapetalae</taxon>
        <taxon>asterids</taxon>
        <taxon>campanulids</taxon>
        <taxon>Asterales</taxon>
        <taxon>Asteraceae</taxon>
        <taxon>Asteroideae</taxon>
        <taxon>Anthemideae</taxon>
        <taxon>Artemisiinae</taxon>
        <taxon>Artemisia</taxon>
    </lineage>
</organism>
<dbReference type="PRINTS" id="PR01657">
    <property type="entry name" value="MCMFAMILY"/>
</dbReference>
<dbReference type="OrthoDB" id="1736912at2759"/>
<dbReference type="PANTHER" id="PTHR11630:SF44">
    <property type="entry name" value="DNA REPLICATION LICENSING FACTOR MCM2"/>
    <property type="match status" value="1"/>
</dbReference>
<dbReference type="Gene3D" id="3.40.50.300">
    <property type="entry name" value="P-loop containing nucleotide triphosphate hydrolases"/>
    <property type="match status" value="2"/>
</dbReference>
<dbReference type="InterPro" id="IPR027417">
    <property type="entry name" value="P-loop_NTPase"/>
</dbReference>
<name>A0A2U1QNA7_ARTAN</name>
<evidence type="ECO:0000313" key="5">
    <source>
        <dbReference type="EMBL" id="PWA99483.1"/>
    </source>
</evidence>
<dbReference type="GO" id="GO:1902975">
    <property type="term" value="P:mitotic DNA replication initiation"/>
    <property type="evidence" value="ECO:0007669"/>
    <property type="project" value="TreeGrafter"/>
</dbReference>
<protein>
    <recommendedName>
        <fullName evidence="4">MCM C-terminal AAA(+) ATPase domain-containing protein</fullName>
    </recommendedName>
</protein>
<dbReference type="GO" id="GO:0005524">
    <property type="term" value="F:ATP binding"/>
    <property type="evidence" value="ECO:0007669"/>
    <property type="project" value="UniProtKB-KW"/>
</dbReference>
<accession>A0A2U1QNA7</accession>
<dbReference type="GO" id="GO:0043138">
    <property type="term" value="F:3'-5' DNA helicase activity"/>
    <property type="evidence" value="ECO:0007669"/>
    <property type="project" value="TreeGrafter"/>
</dbReference>
<evidence type="ECO:0000313" key="6">
    <source>
        <dbReference type="Proteomes" id="UP000245207"/>
    </source>
</evidence>
<reference evidence="5 6" key="1">
    <citation type="journal article" date="2018" name="Mol. Plant">
        <title>The genome of Artemisia annua provides insight into the evolution of Asteraceae family and artemisinin biosynthesis.</title>
        <authorList>
            <person name="Shen Q."/>
            <person name="Zhang L."/>
            <person name="Liao Z."/>
            <person name="Wang S."/>
            <person name="Yan T."/>
            <person name="Shi P."/>
            <person name="Liu M."/>
            <person name="Fu X."/>
            <person name="Pan Q."/>
            <person name="Wang Y."/>
            <person name="Lv Z."/>
            <person name="Lu X."/>
            <person name="Zhang F."/>
            <person name="Jiang W."/>
            <person name="Ma Y."/>
            <person name="Chen M."/>
            <person name="Hao X."/>
            <person name="Li L."/>
            <person name="Tang Y."/>
            <person name="Lv G."/>
            <person name="Zhou Y."/>
            <person name="Sun X."/>
            <person name="Brodelius P.E."/>
            <person name="Rose J.K.C."/>
            <person name="Tang K."/>
        </authorList>
    </citation>
    <scope>NUCLEOTIDE SEQUENCE [LARGE SCALE GENOMIC DNA]</scope>
    <source>
        <strain evidence="6">cv. Huhao1</strain>
        <tissue evidence="5">Leaf</tissue>
    </source>
</reference>
<proteinExistence type="predicted"/>
<keyword evidence="2" id="KW-0067">ATP-binding</keyword>
<gene>
    <name evidence="5" type="ORF">CTI12_AA007530</name>
</gene>
<comment type="caution">
    <text evidence="5">The sequence shown here is derived from an EMBL/GenBank/DDBJ whole genome shotgun (WGS) entry which is preliminary data.</text>
</comment>
<feature type="compositionally biased region" description="Polar residues" evidence="3">
    <location>
        <begin position="155"/>
        <end position="167"/>
    </location>
</feature>
<dbReference type="EMBL" id="PKPP01000018">
    <property type="protein sequence ID" value="PWA99483.1"/>
    <property type="molecule type" value="Genomic_DNA"/>
</dbReference>
<feature type="domain" description="MCM C-terminal AAA(+) ATPase" evidence="4">
    <location>
        <begin position="1"/>
        <end position="35"/>
    </location>
</feature>
<dbReference type="InterPro" id="IPR001208">
    <property type="entry name" value="MCM_dom"/>
</dbReference>
<dbReference type="STRING" id="35608.A0A2U1QNA7"/>
<keyword evidence="1" id="KW-0547">Nucleotide-binding</keyword>
<dbReference type="GO" id="GO:0000727">
    <property type="term" value="P:double-strand break repair via break-induced replication"/>
    <property type="evidence" value="ECO:0007669"/>
    <property type="project" value="TreeGrafter"/>
</dbReference>
<evidence type="ECO:0000256" key="3">
    <source>
        <dbReference type="SAM" id="MobiDB-lite"/>
    </source>
</evidence>
<dbReference type="InterPro" id="IPR031327">
    <property type="entry name" value="MCM"/>
</dbReference>
<feature type="domain" description="MCM C-terminal AAA(+) ATPase" evidence="4">
    <location>
        <begin position="48"/>
        <end position="148"/>
    </location>
</feature>
<dbReference type="GO" id="GO:0042555">
    <property type="term" value="C:MCM complex"/>
    <property type="evidence" value="ECO:0007669"/>
    <property type="project" value="TreeGrafter"/>
</dbReference>
<dbReference type="Proteomes" id="UP000245207">
    <property type="component" value="Unassembled WGS sequence"/>
</dbReference>
<feature type="region of interest" description="Disordered" evidence="3">
    <location>
        <begin position="148"/>
        <end position="167"/>
    </location>
</feature>
<dbReference type="PANTHER" id="PTHR11630">
    <property type="entry name" value="DNA REPLICATION LICENSING FACTOR MCM FAMILY MEMBER"/>
    <property type="match status" value="1"/>
</dbReference>
<dbReference type="GO" id="GO:0005634">
    <property type="term" value="C:nucleus"/>
    <property type="evidence" value="ECO:0007669"/>
    <property type="project" value="TreeGrafter"/>
</dbReference>
<evidence type="ECO:0000259" key="4">
    <source>
        <dbReference type="PROSITE" id="PS50051"/>
    </source>
</evidence>
<dbReference type="GO" id="GO:0017116">
    <property type="term" value="F:single-stranded DNA helicase activity"/>
    <property type="evidence" value="ECO:0007669"/>
    <property type="project" value="TreeGrafter"/>
</dbReference>
<dbReference type="Pfam" id="PF00493">
    <property type="entry name" value="MCM"/>
    <property type="match status" value="1"/>
</dbReference>